<dbReference type="AlphaFoldDB" id="A0A2T7DKV2"/>
<dbReference type="Gramene" id="PUZ56209">
    <property type="protein sequence ID" value="PUZ56209"/>
    <property type="gene ID" value="GQ55_5G277500"/>
</dbReference>
<evidence type="ECO:0000313" key="3">
    <source>
        <dbReference type="Proteomes" id="UP000244336"/>
    </source>
</evidence>
<dbReference type="InterPro" id="IPR001810">
    <property type="entry name" value="F-box_dom"/>
</dbReference>
<feature type="domain" description="F-box" evidence="1">
    <location>
        <begin position="65"/>
        <end position="101"/>
    </location>
</feature>
<dbReference type="SUPFAM" id="SSF81383">
    <property type="entry name" value="F-box domain"/>
    <property type="match status" value="1"/>
</dbReference>
<evidence type="ECO:0000259" key="1">
    <source>
        <dbReference type="PROSITE" id="PS50181"/>
    </source>
</evidence>
<sequence length="114" mass="12593">MSDLDGLAGRLQALTVGTPEEGFGSARLLEHYLFDEMPGDPDRMAEPSAGSGRTILAPARAPREEYGIDDLPRDVLLRVLSCLDARQVVQTCVLSQLWRDVRRINASVTARSRR</sequence>
<reference evidence="2 3" key="1">
    <citation type="submission" date="2018-04" db="EMBL/GenBank/DDBJ databases">
        <title>WGS assembly of Panicum hallii var. hallii HAL2.</title>
        <authorList>
            <person name="Lovell J."/>
            <person name="Jenkins J."/>
            <person name="Lowry D."/>
            <person name="Mamidi S."/>
            <person name="Sreedasyam A."/>
            <person name="Weng X."/>
            <person name="Barry K."/>
            <person name="Bonette J."/>
            <person name="Campitelli B."/>
            <person name="Daum C."/>
            <person name="Gordon S."/>
            <person name="Gould B."/>
            <person name="Lipzen A."/>
            <person name="MacQueen A."/>
            <person name="Palacio-Mejia J."/>
            <person name="Plott C."/>
            <person name="Shakirov E."/>
            <person name="Shu S."/>
            <person name="Yoshinaga Y."/>
            <person name="Zane M."/>
            <person name="Rokhsar D."/>
            <person name="Grimwood J."/>
            <person name="Schmutz J."/>
            <person name="Juenger T."/>
        </authorList>
    </citation>
    <scope>NUCLEOTIDE SEQUENCE [LARGE SCALE GENOMIC DNA]</scope>
    <source>
        <strain evidence="3">cv. HAL2</strain>
    </source>
</reference>
<dbReference type="EMBL" id="CM009753">
    <property type="protein sequence ID" value="PUZ56209.1"/>
    <property type="molecule type" value="Genomic_DNA"/>
</dbReference>
<dbReference type="InterPro" id="IPR036047">
    <property type="entry name" value="F-box-like_dom_sf"/>
</dbReference>
<dbReference type="PROSITE" id="PS50181">
    <property type="entry name" value="FBOX"/>
    <property type="match status" value="1"/>
</dbReference>
<evidence type="ECO:0000313" key="2">
    <source>
        <dbReference type="EMBL" id="PUZ56209.1"/>
    </source>
</evidence>
<organism evidence="2 3">
    <name type="scientific">Panicum hallii var. hallii</name>
    <dbReference type="NCBI Taxonomy" id="1504633"/>
    <lineage>
        <taxon>Eukaryota</taxon>
        <taxon>Viridiplantae</taxon>
        <taxon>Streptophyta</taxon>
        <taxon>Embryophyta</taxon>
        <taxon>Tracheophyta</taxon>
        <taxon>Spermatophyta</taxon>
        <taxon>Magnoliopsida</taxon>
        <taxon>Liliopsida</taxon>
        <taxon>Poales</taxon>
        <taxon>Poaceae</taxon>
        <taxon>PACMAD clade</taxon>
        <taxon>Panicoideae</taxon>
        <taxon>Panicodae</taxon>
        <taxon>Paniceae</taxon>
        <taxon>Panicinae</taxon>
        <taxon>Panicum</taxon>
        <taxon>Panicum sect. Panicum</taxon>
    </lineage>
</organism>
<protein>
    <recommendedName>
        <fullName evidence="1">F-box domain-containing protein</fullName>
    </recommendedName>
</protein>
<gene>
    <name evidence="2" type="ORF">GQ55_5G277500</name>
</gene>
<accession>A0A2T7DKV2</accession>
<proteinExistence type="predicted"/>
<dbReference type="Pfam" id="PF00646">
    <property type="entry name" value="F-box"/>
    <property type="match status" value="1"/>
</dbReference>
<dbReference type="Proteomes" id="UP000244336">
    <property type="component" value="Chromosome 5"/>
</dbReference>
<keyword evidence="3" id="KW-1185">Reference proteome</keyword>
<name>A0A2T7DKV2_9POAL</name>
<dbReference type="Gene3D" id="1.20.1280.50">
    <property type="match status" value="1"/>
</dbReference>